<dbReference type="InterPro" id="IPR003594">
    <property type="entry name" value="HATPase_dom"/>
</dbReference>
<dbReference type="PRINTS" id="PR00344">
    <property type="entry name" value="BCTRLSENSOR"/>
</dbReference>
<comment type="caution">
    <text evidence="12">The sequence shown here is derived from an EMBL/GenBank/DDBJ whole genome shotgun (WGS) entry which is preliminary data.</text>
</comment>
<dbReference type="CDD" id="cd00082">
    <property type="entry name" value="HisKA"/>
    <property type="match status" value="1"/>
</dbReference>
<dbReference type="EC" id="2.7.13.3" evidence="3"/>
<keyword evidence="7 12" id="KW-0418">Kinase</keyword>
<evidence type="ECO:0000256" key="9">
    <source>
        <dbReference type="ARBA" id="ARBA00023012"/>
    </source>
</evidence>
<feature type="transmembrane region" description="Helical" evidence="10">
    <location>
        <begin position="21"/>
        <end position="41"/>
    </location>
</feature>
<evidence type="ECO:0000256" key="6">
    <source>
        <dbReference type="ARBA" id="ARBA00022741"/>
    </source>
</evidence>
<reference evidence="13" key="1">
    <citation type="journal article" date="2019" name="Int. J. Syst. Evol. Microbiol.">
        <title>The Global Catalogue of Microorganisms (GCM) 10K type strain sequencing project: providing services to taxonomists for standard genome sequencing and annotation.</title>
        <authorList>
            <consortium name="The Broad Institute Genomics Platform"/>
            <consortium name="The Broad Institute Genome Sequencing Center for Infectious Disease"/>
            <person name="Wu L."/>
            <person name="Ma J."/>
        </authorList>
    </citation>
    <scope>NUCLEOTIDE SEQUENCE [LARGE SCALE GENOMIC DNA]</scope>
    <source>
        <strain evidence="13">CCUG 48216</strain>
    </source>
</reference>
<evidence type="ECO:0000256" key="3">
    <source>
        <dbReference type="ARBA" id="ARBA00012438"/>
    </source>
</evidence>
<comment type="subcellular location">
    <subcellularLocation>
        <location evidence="2">Membrane</location>
    </subcellularLocation>
</comment>
<keyword evidence="10" id="KW-0812">Transmembrane</keyword>
<evidence type="ECO:0000256" key="1">
    <source>
        <dbReference type="ARBA" id="ARBA00000085"/>
    </source>
</evidence>
<dbReference type="PANTHER" id="PTHR45453">
    <property type="entry name" value="PHOSPHATE REGULON SENSOR PROTEIN PHOR"/>
    <property type="match status" value="1"/>
</dbReference>
<dbReference type="PANTHER" id="PTHR45453:SF1">
    <property type="entry name" value="PHOSPHATE REGULON SENSOR PROTEIN PHOR"/>
    <property type="match status" value="1"/>
</dbReference>
<dbReference type="EMBL" id="JBHTKZ010000009">
    <property type="protein sequence ID" value="MFD1181191.1"/>
    <property type="molecule type" value="Genomic_DNA"/>
</dbReference>
<evidence type="ECO:0000256" key="2">
    <source>
        <dbReference type="ARBA" id="ARBA00004370"/>
    </source>
</evidence>
<evidence type="ECO:0000256" key="7">
    <source>
        <dbReference type="ARBA" id="ARBA00022777"/>
    </source>
</evidence>
<dbReference type="SUPFAM" id="SSF47384">
    <property type="entry name" value="Homodimeric domain of signal transducing histidine kinase"/>
    <property type="match status" value="1"/>
</dbReference>
<dbReference type="InterPro" id="IPR036097">
    <property type="entry name" value="HisK_dim/P_sf"/>
</dbReference>
<dbReference type="InterPro" id="IPR003661">
    <property type="entry name" value="HisK_dim/P_dom"/>
</dbReference>
<feature type="domain" description="Histidine kinase" evidence="11">
    <location>
        <begin position="143"/>
        <end position="359"/>
    </location>
</feature>
<dbReference type="InterPro" id="IPR036890">
    <property type="entry name" value="HATPase_C_sf"/>
</dbReference>
<dbReference type="InterPro" id="IPR005467">
    <property type="entry name" value="His_kinase_dom"/>
</dbReference>
<sequence>MRIEMKTLKKNDIEKKLRMKLYIILILYTLIGYILAIIFDYGFSQFSNTFFPWLHLRIEVIYFLYLVVGLCCIFHHYWKKPWGYLQEVINATKTIYQPNDSTIELSEPLIDMEKQMNQIKMAVLLSQQAVNEAENKKNEWVMYLAHDIRTPLTSVIGYLSLLDEAPDMPVEQKEKYIGIALKKSMRLEKLINEFFEITRYNTQQIKLTKSKVDLYYMLVQLIDEFYPALSAKGNSAILNADENLTVYADSEKLARVFNNILKNAVAYSYPNTEIMISAKADKDTTTVTFENHGPTIPSVQLSSIFDKFNRLDDARKSDTGGAGLGLSIADEIIRLHGGEISAQSENDTITFTVALPALS</sequence>
<comment type="catalytic activity">
    <reaction evidence="1">
        <text>ATP + protein L-histidine = ADP + protein N-phospho-L-histidine.</text>
        <dbReference type="EC" id="2.7.13.3"/>
    </reaction>
</comment>
<gene>
    <name evidence="12" type="ORF">ACFQ2Z_07460</name>
</gene>
<dbReference type="Gene3D" id="3.30.565.10">
    <property type="entry name" value="Histidine kinase-like ATPase, C-terminal domain"/>
    <property type="match status" value="1"/>
</dbReference>
<evidence type="ECO:0000313" key="12">
    <source>
        <dbReference type="EMBL" id="MFD1181191.1"/>
    </source>
</evidence>
<dbReference type="Pfam" id="PF02518">
    <property type="entry name" value="HATPase_c"/>
    <property type="match status" value="1"/>
</dbReference>
<dbReference type="Gene3D" id="1.10.287.130">
    <property type="match status" value="1"/>
</dbReference>
<dbReference type="Pfam" id="PF00512">
    <property type="entry name" value="HisKA"/>
    <property type="match status" value="1"/>
</dbReference>
<keyword evidence="13" id="KW-1185">Reference proteome</keyword>
<evidence type="ECO:0000256" key="8">
    <source>
        <dbReference type="ARBA" id="ARBA00022840"/>
    </source>
</evidence>
<keyword evidence="10" id="KW-0472">Membrane</keyword>
<dbReference type="RefSeq" id="WP_372489753.1">
    <property type="nucleotide sequence ID" value="NZ_JAKSXN010000013.1"/>
</dbReference>
<keyword evidence="6" id="KW-0547">Nucleotide-binding</keyword>
<keyword evidence="10" id="KW-1133">Transmembrane helix</keyword>
<keyword evidence="4" id="KW-0597">Phosphoprotein</keyword>
<dbReference type="InterPro" id="IPR004358">
    <property type="entry name" value="Sig_transdc_His_kin-like_C"/>
</dbReference>
<dbReference type="SMART" id="SM00387">
    <property type="entry name" value="HATPase_c"/>
    <property type="match status" value="1"/>
</dbReference>
<dbReference type="Proteomes" id="UP001597211">
    <property type="component" value="Unassembled WGS sequence"/>
</dbReference>
<protein>
    <recommendedName>
        <fullName evidence="3">histidine kinase</fullName>
        <ecNumber evidence="3">2.7.13.3</ecNumber>
    </recommendedName>
</protein>
<dbReference type="SMART" id="SM00388">
    <property type="entry name" value="HisKA"/>
    <property type="match status" value="1"/>
</dbReference>
<proteinExistence type="predicted"/>
<evidence type="ECO:0000313" key="13">
    <source>
        <dbReference type="Proteomes" id="UP001597211"/>
    </source>
</evidence>
<name>A0ABW3S8Q2_9BACL</name>
<evidence type="ECO:0000256" key="10">
    <source>
        <dbReference type="SAM" id="Phobius"/>
    </source>
</evidence>
<keyword evidence="9" id="KW-0902">Two-component regulatory system</keyword>
<organism evidence="12 13">
    <name type="scientific">Paenibacillus timonensis</name>
    <dbReference type="NCBI Taxonomy" id="225915"/>
    <lineage>
        <taxon>Bacteria</taxon>
        <taxon>Bacillati</taxon>
        <taxon>Bacillota</taxon>
        <taxon>Bacilli</taxon>
        <taxon>Bacillales</taxon>
        <taxon>Paenibacillaceae</taxon>
        <taxon>Paenibacillus</taxon>
    </lineage>
</organism>
<evidence type="ECO:0000259" key="11">
    <source>
        <dbReference type="PROSITE" id="PS50109"/>
    </source>
</evidence>
<accession>A0ABW3S8Q2</accession>
<evidence type="ECO:0000256" key="5">
    <source>
        <dbReference type="ARBA" id="ARBA00022679"/>
    </source>
</evidence>
<dbReference type="SUPFAM" id="SSF55874">
    <property type="entry name" value="ATPase domain of HSP90 chaperone/DNA topoisomerase II/histidine kinase"/>
    <property type="match status" value="1"/>
</dbReference>
<evidence type="ECO:0000256" key="4">
    <source>
        <dbReference type="ARBA" id="ARBA00022553"/>
    </source>
</evidence>
<keyword evidence="8" id="KW-0067">ATP-binding</keyword>
<dbReference type="PROSITE" id="PS50109">
    <property type="entry name" value="HIS_KIN"/>
    <property type="match status" value="1"/>
</dbReference>
<dbReference type="InterPro" id="IPR050351">
    <property type="entry name" value="BphY/WalK/GraS-like"/>
</dbReference>
<keyword evidence="5" id="KW-0808">Transferase</keyword>
<dbReference type="GO" id="GO:0016301">
    <property type="term" value="F:kinase activity"/>
    <property type="evidence" value="ECO:0007669"/>
    <property type="project" value="UniProtKB-KW"/>
</dbReference>
<feature type="transmembrane region" description="Helical" evidence="10">
    <location>
        <begin position="61"/>
        <end position="78"/>
    </location>
</feature>